<keyword evidence="4" id="KW-1185">Reference proteome</keyword>
<evidence type="ECO:0000313" key="4">
    <source>
        <dbReference type="Proteomes" id="UP000642876"/>
    </source>
</evidence>
<evidence type="ECO:0000313" key="2">
    <source>
        <dbReference type="EMBL" id="QNP90613.1"/>
    </source>
</evidence>
<dbReference type="Proteomes" id="UP000642876">
    <property type="component" value="Unassembled WGS sequence"/>
</dbReference>
<dbReference type="EMBL" id="CP061032">
    <property type="protein sequence ID" value="QNP90613.1"/>
    <property type="molecule type" value="Genomic_DNA"/>
</dbReference>
<reference evidence="3 4" key="1">
    <citation type="submission" date="2020-08" db="EMBL/GenBank/DDBJ databases">
        <title>novel species in genus Corynebacterium.</title>
        <authorList>
            <person name="Zhang G."/>
        </authorList>
    </citation>
    <scope>NUCLEOTIDE SEQUENCE [LARGE SCALE GENOMIC DNA]</scope>
    <source>
        <strain evidence="3 4">zg-917</strain>
        <strain evidence="2">Zg-917</strain>
    </source>
</reference>
<dbReference type="AlphaFoldDB" id="A0A7H0JZZ7"/>
<dbReference type="RefSeq" id="WP_171194265.1">
    <property type="nucleotide sequence ID" value="NZ_CP061032.1"/>
</dbReference>
<sequence length="144" mass="15382">MKRVLCGVVAVGMLAGCASEQGALEQVLEGESGSAEVRLKAVYPSASGVFTVCTADAQRVRDVFGSDVVDTLGDDVNAIVYQRNDNMILSETYDRAHIDLCLGDHTKIRDVTGEVLSFVQDGDKWALHGLEGVPVEDEIGDPVN</sequence>
<evidence type="ECO:0000313" key="3">
    <source>
        <dbReference type="Proteomes" id="UP000516235"/>
    </source>
</evidence>
<dbReference type="PROSITE" id="PS51257">
    <property type="entry name" value="PROKAR_LIPOPROTEIN"/>
    <property type="match status" value="1"/>
</dbReference>
<dbReference type="KEGG" id="cluj:IAU68_02150"/>
<evidence type="ECO:0000313" key="1">
    <source>
        <dbReference type="EMBL" id="MBC3179047.1"/>
    </source>
</evidence>
<organism evidence="2 3">
    <name type="scientific">Corynebacterium lujinxingii</name>
    <dbReference type="NCBI Taxonomy" id="2763010"/>
    <lineage>
        <taxon>Bacteria</taxon>
        <taxon>Bacillati</taxon>
        <taxon>Actinomycetota</taxon>
        <taxon>Actinomycetes</taxon>
        <taxon>Mycobacteriales</taxon>
        <taxon>Corynebacteriaceae</taxon>
        <taxon>Corynebacterium</taxon>
    </lineage>
</organism>
<dbReference type="Proteomes" id="UP000516235">
    <property type="component" value="Chromosome"/>
</dbReference>
<proteinExistence type="predicted"/>
<name>A0A7H0JZZ7_9CORY</name>
<protein>
    <recommendedName>
        <fullName evidence="5">Lipoprotein</fullName>
    </recommendedName>
</protein>
<dbReference type="EMBL" id="JACMYE010000005">
    <property type="protein sequence ID" value="MBC3179047.1"/>
    <property type="molecule type" value="Genomic_DNA"/>
</dbReference>
<evidence type="ECO:0008006" key="5">
    <source>
        <dbReference type="Google" id="ProtNLM"/>
    </source>
</evidence>
<accession>A0A7H0JZZ7</accession>
<gene>
    <name evidence="1" type="ORF">H7348_06955</name>
    <name evidence="2" type="ORF">IAU68_02150</name>
</gene>